<accession>A0A1I1GKT5</accession>
<name>A0A1I1GKT5_9FLAO</name>
<proteinExistence type="predicted"/>
<evidence type="ECO:0000313" key="2">
    <source>
        <dbReference type="Proteomes" id="UP000199438"/>
    </source>
</evidence>
<reference evidence="2" key="1">
    <citation type="submission" date="2016-10" db="EMBL/GenBank/DDBJ databases">
        <authorList>
            <person name="Varghese N."/>
            <person name="Submissions S."/>
        </authorList>
    </citation>
    <scope>NUCLEOTIDE SEQUENCE [LARGE SCALE GENOMIC DNA]</scope>
    <source>
        <strain evidence="2">DSM 24499</strain>
    </source>
</reference>
<dbReference type="Pfam" id="PF19630">
    <property type="entry name" value="DUF6134"/>
    <property type="match status" value="1"/>
</dbReference>
<sequence length="197" mass="22619">MKSAFSIIIILFLDFALYAQKENYTYTIIHKDDTIGQLKAVKETQGQSVQYLTKTNIETRILTKIEVSYAFDVKFDGQHLEQSDVQIYFNGKERTNTKTLKSTSGYKFYDSGELEKNIKHSVSYCGVQLIFEEPTGIDRVYSEETGGFHALRKIGNHIYAKENEKGRESTYLYKNGILHSAKIDAGIIEFELRLQQS</sequence>
<dbReference type="AlphaFoldDB" id="A0A1I1GKT5"/>
<dbReference type="RefSeq" id="WP_084840574.1">
    <property type="nucleotide sequence ID" value="NZ_FOKV01000002.1"/>
</dbReference>
<evidence type="ECO:0000313" key="1">
    <source>
        <dbReference type="EMBL" id="SFC09953.1"/>
    </source>
</evidence>
<gene>
    <name evidence="1" type="ORF">SAMN04487907_102238</name>
</gene>
<dbReference type="Proteomes" id="UP000199438">
    <property type="component" value="Unassembled WGS sequence"/>
</dbReference>
<dbReference type="InterPro" id="IPR045767">
    <property type="entry name" value="DUF6134"/>
</dbReference>
<dbReference type="STRING" id="1334022.SAMN04487907_102238"/>
<protein>
    <submittedName>
        <fullName evidence="1">Uncharacterized protein</fullName>
    </submittedName>
</protein>
<dbReference type="EMBL" id="FOKV01000002">
    <property type="protein sequence ID" value="SFC09953.1"/>
    <property type="molecule type" value="Genomic_DNA"/>
</dbReference>
<keyword evidence="2" id="KW-1185">Reference proteome</keyword>
<organism evidence="1 2">
    <name type="scientific">Zunongwangia mangrovi</name>
    <dbReference type="NCBI Taxonomy" id="1334022"/>
    <lineage>
        <taxon>Bacteria</taxon>
        <taxon>Pseudomonadati</taxon>
        <taxon>Bacteroidota</taxon>
        <taxon>Flavobacteriia</taxon>
        <taxon>Flavobacteriales</taxon>
        <taxon>Flavobacteriaceae</taxon>
        <taxon>Zunongwangia</taxon>
    </lineage>
</organism>
<dbReference type="OrthoDB" id="1121030at2"/>